<organism evidence="4 5">
    <name type="scientific">Litoreibacter ponti</name>
    <dbReference type="NCBI Taxonomy" id="1510457"/>
    <lineage>
        <taxon>Bacteria</taxon>
        <taxon>Pseudomonadati</taxon>
        <taxon>Pseudomonadota</taxon>
        <taxon>Alphaproteobacteria</taxon>
        <taxon>Rhodobacterales</taxon>
        <taxon>Roseobacteraceae</taxon>
        <taxon>Litoreibacter</taxon>
    </lineage>
</organism>
<dbReference type="AlphaFoldDB" id="A0A2T6BDH2"/>
<keyword evidence="2" id="KW-0012">Acyltransferase</keyword>
<evidence type="ECO:0000313" key="4">
    <source>
        <dbReference type="EMBL" id="PTX54099.1"/>
    </source>
</evidence>
<reference evidence="4 5" key="1">
    <citation type="submission" date="2018-04" db="EMBL/GenBank/DDBJ databases">
        <title>Genomic Encyclopedia of Archaeal and Bacterial Type Strains, Phase II (KMG-II): from individual species to whole genera.</title>
        <authorList>
            <person name="Goeker M."/>
        </authorList>
    </citation>
    <scope>NUCLEOTIDE SEQUENCE [LARGE SCALE GENOMIC DNA]</scope>
    <source>
        <strain evidence="4 5">DSM 100977</strain>
    </source>
</reference>
<protein>
    <submittedName>
        <fullName evidence="4">Phosphinothricin acetyltransferase</fullName>
    </submittedName>
</protein>
<evidence type="ECO:0000313" key="5">
    <source>
        <dbReference type="Proteomes" id="UP000243978"/>
    </source>
</evidence>
<keyword evidence="1 4" id="KW-0808">Transferase</keyword>
<evidence type="ECO:0000256" key="2">
    <source>
        <dbReference type="ARBA" id="ARBA00023315"/>
    </source>
</evidence>
<comment type="caution">
    <text evidence="4">The sequence shown here is derived from an EMBL/GenBank/DDBJ whole genome shotgun (WGS) entry which is preliminary data.</text>
</comment>
<dbReference type="CDD" id="cd04301">
    <property type="entry name" value="NAT_SF"/>
    <property type="match status" value="1"/>
</dbReference>
<dbReference type="EMBL" id="QBKS01000002">
    <property type="protein sequence ID" value="PTX54099.1"/>
    <property type="molecule type" value="Genomic_DNA"/>
</dbReference>
<proteinExistence type="predicted"/>
<dbReference type="Gene3D" id="3.40.630.30">
    <property type="match status" value="1"/>
</dbReference>
<dbReference type="SUPFAM" id="SSF55729">
    <property type="entry name" value="Acyl-CoA N-acyltransferases (Nat)"/>
    <property type="match status" value="1"/>
</dbReference>
<dbReference type="Proteomes" id="UP000243978">
    <property type="component" value="Unassembled WGS sequence"/>
</dbReference>
<dbReference type="PANTHER" id="PTHR43072:SF23">
    <property type="entry name" value="UPF0039 PROTEIN C11D3.02C"/>
    <property type="match status" value="1"/>
</dbReference>
<accession>A0A2T6BDH2</accession>
<dbReference type="Pfam" id="PF13420">
    <property type="entry name" value="Acetyltransf_4"/>
    <property type="match status" value="1"/>
</dbReference>
<keyword evidence="5" id="KW-1185">Reference proteome</keyword>
<name>A0A2T6BDH2_9RHOB</name>
<dbReference type="PROSITE" id="PS51186">
    <property type="entry name" value="GNAT"/>
    <property type="match status" value="1"/>
</dbReference>
<evidence type="ECO:0000259" key="3">
    <source>
        <dbReference type="PROSITE" id="PS51186"/>
    </source>
</evidence>
<dbReference type="GO" id="GO:0016747">
    <property type="term" value="F:acyltransferase activity, transferring groups other than amino-acyl groups"/>
    <property type="evidence" value="ECO:0007669"/>
    <property type="project" value="InterPro"/>
</dbReference>
<dbReference type="RefSeq" id="WP_107846464.1">
    <property type="nucleotide sequence ID" value="NZ_QBKS01000002.1"/>
</dbReference>
<dbReference type="InterPro" id="IPR000182">
    <property type="entry name" value="GNAT_dom"/>
</dbReference>
<dbReference type="OrthoDB" id="5459937at2"/>
<evidence type="ECO:0000256" key="1">
    <source>
        <dbReference type="ARBA" id="ARBA00022679"/>
    </source>
</evidence>
<dbReference type="PANTHER" id="PTHR43072">
    <property type="entry name" value="N-ACETYLTRANSFERASE"/>
    <property type="match status" value="1"/>
</dbReference>
<feature type="domain" description="N-acetyltransferase" evidence="3">
    <location>
        <begin position="1"/>
        <end position="158"/>
    </location>
</feature>
<dbReference type="InterPro" id="IPR016181">
    <property type="entry name" value="Acyl_CoA_acyltransferase"/>
</dbReference>
<sequence length="161" mass="17403">MIRPAKLRDADAIVAILNPIIQETTITFTSQPATYEDVFAGIEAHARRSDPYLVVETDGAVVGFAKYGPFRNGDGYARAAEITVHLAETARGLGLGRDLVDALVRHGRAAGIHTLIAGISAENDNALKFHAKLGFREAGRVADAGYKFGRYIDLILLQKIL</sequence>
<gene>
    <name evidence="4" type="ORF">C8N43_2904</name>
</gene>